<evidence type="ECO:0000259" key="10">
    <source>
        <dbReference type="Pfam" id="PF03553"/>
    </source>
</evidence>
<evidence type="ECO:0000256" key="5">
    <source>
        <dbReference type="ARBA" id="ARBA00022692"/>
    </source>
</evidence>
<protein>
    <submittedName>
        <fullName evidence="11">Na+/H+ antiporter NhaC family protein</fullName>
    </submittedName>
</protein>
<name>A0ABW3UDV6_9GAMM</name>
<proteinExistence type="inferred from homology"/>
<feature type="transmembrane region" description="Helical" evidence="9">
    <location>
        <begin position="155"/>
        <end position="180"/>
    </location>
</feature>
<keyword evidence="2" id="KW-0813">Transport</keyword>
<sequence length="482" mass="50633">MGQPRPTLFRIRAFFAPRQTTFYQRRANTVRAVLMKQDSVASSPSAIALLPLLLFLALFVGAGLWYQSQGTAMAFYQVSAPVAILPAIALAIALAHGRLSQRIDTFIRGIGDPTIITMVLIYLLAGAFASVAKAVGGVDATVNFGLSYIPPTLVLPGLFLITAFVATAMGTSMGTIAAIAPIAVGLSNATELPMLLTIGTVVGGAMFGDNLSIISDTTIAATRTQGVKMRDKFRMNLLIALPAAAVALIWLYFSGTTAQITAPGDYELIRVLPYIVVLVLAVSGVNVLLVLFIGILLAGAVGLGLQPDYSIGALSKDIYAGYTSMQEILILSLMIGGLGALMRAGGGLAWLGQRIDRISQIGSRGKPGRKTGELGISTAVALTNVCTANNTVAILLTGHLAKDMAERYGVDPRRSASLLDIYSCTVQGLLPYGAQILLASSLAKVSPLALAGSIHYCWLLGISALASIFTGFYKGRPRPAQR</sequence>
<feature type="domain" description="Na+/H+ antiporter NhaC-like C-terminal" evidence="10">
    <location>
        <begin position="27"/>
        <end position="255"/>
    </location>
</feature>
<feature type="transmembrane region" description="Helical" evidence="9">
    <location>
        <begin position="46"/>
        <end position="68"/>
    </location>
</feature>
<evidence type="ECO:0000256" key="3">
    <source>
        <dbReference type="ARBA" id="ARBA00022449"/>
    </source>
</evidence>
<keyword evidence="5 9" id="KW-0812">Transmembrane</keyword>
<feature type="transmembrane region" description="Helical" evidence="9">
    <location>
        <begin position="192"/>
        <end position="213"/>
    </location>
</feature>
<evidence type="ECO:0000256" key="4">
    <source>
        <dbReference type="ARBA" id="ARBA00022475"/>
    </source>
</evidence>
<keyword evidence="4" id="KW-1003">Cell membrane</keyword>
<feature type="domain" description="Na+/H+ antiporter NhaC-like C-terminal" evidence="10">
    <location>
        <begin position="277"/>
        <end position="470"/>
    </location>
</feature>
<evidence type="ECO:0000256" key="8">
    <source>
        <dbReference type="ARBA" id="ARBA00038435"/>
    </source>
</evidence>
<evidence type="ECO:0000256" key="7">
    <source>
        <dbReference type="ARBA" id="ARBA00023136"/>
    </source>
</evidence>
<feature type="transmembrane region" description="Helical" evidence="9">
    <location>
        <begin position="115"/>
        <end position="135"/>
    </location>
</feature>
<evidence type="ECO:0000256" key="2">
    <source>
        <dbReference type="ARBA" id="ARBA00022448"/>
    </source>
</evidence>
<comment type="subcellular location">
    <subcellularLocation>
        <location evidence="1">Cell membrane</location>
        <topology evidence="1">Multi-pass membrane protein</topology>
    </subcellularLocation>
</comment>
<evidence type="ECO:0000256" key="9">
    <source>
        <dbReference type="SAM" id="Phobius"/>
    </source>
</evidence>
<organism evidence="11 12">
    <name type="scientific">Microbulbifer celer</name>
    <dbReference type="NCBI Taxonomy" id="435905"/>
    <lineage>
        <taxon>Bacteria</taxon>
        <taxon>Pseudomonadati</taxon>
        <taxon>Pseudomonadota</taxon>
        <taxon>Gammaproteobacteria</taxon>
        <taxon>Cellvibrionales</taxon>
        <taxon>Microbulbiferaceae</taxon>
        <taxon>Microbulbifer</taxon>
    </lineage>
</organism>
<comment type="caution">
    <text evidence="11">The sequence shown here is derived from an EMBL/GenBank/DDBJ whole genome shotgun (WGS) entry which is preliminary data.</text>
</comment>
<evidence type="ECO:0000313" key="11">
    <source>
        <dbReference type="EMBL" id="MFD1218056.1"/>
    </source>
</evidence>
<dbReference type="Proteomes" id="UP001597264">
    <property type="component" value="Unassembled WGS sequence"/>
</dbReference>
<feature type="transmembrane region" description="Helical" evidence="9">
    <location>
        <begin position="274"/>
        <end position="301"/>
    </location>
</feature>
<evidence type="ECO:0000313" key="12">
    <source>
        <dbReference type="Proteomes" id="UP001597264"/>
    </source>
</evidence>
<dbReference type="InterPro" id="IPR052180">
    <property type="entry name" value="NhaC_Na-H+_Antiporter"/>
</dbReference>
<accession>A0ABW3UDV6</accession>
<dbReference type="Pfam" id="PF03553">
    <property type="entry name" value="Na_H_antiporter"/>
    <property type="match status" value="2"/>
</dbReference>
<comment type="similarity">
    <text evidence="8">Belongs to the NhaC Na(+)/H(+) (TC 2.A.35) antiporter family.</text>
</comment>
<dbReference type="PANTHER" id="PTHR33451">
    <property type="entry name" value="MALATE-2H(+)/NA(+)-LACTATE ANTIPORTER"/>
    <property type="match status" value="1"/>
</dbReference>
<keyword evidence="3" id="KW-0050">Antiport</keyword>
<dbReference type="RefSeq" id="WP_377564323.1">
    <property type="nucleotide sequence ID" value="NZ_JBHTLR010000023.1"/>
</dbReference>
<dbReference type="InterPro" id="IPR018461">
    <property type="entry name" value="Na/H_Antiport_NhaC-like_C"/>
</dbReference>
<keyword evidence="6 9" id="KW-1133">Transmembrane helix</keyword>
<feature type="transmembrane region" description="Helical" evidence="9">
    <location>
        <begin position="233"/>
        <end position="253"/>
    </location>
</feature>
<reference evidence="12" key="1">
    <citation type="journal article" date="2019" name="Int. J. Syst. Evol. Microbiol.">
        <title>The Global Catalogue of Microorganisms (GCM) 10K type strain sequencing project: providing services to taxonomists for standard genome sequencing and annotation.</title>
        <authorList>
            <consortium name="The Broad Institute Genomics Platform"/>
            <consortium name="The Broad Institute Genome Sequencing Center for Infectious Disease"/>
            <person name="Wu L."/>
            <person name="Ma J."/>
        </authorList>
    </citation>
    <scope>NUCLEOTIDE SEQUENCE [LARGE SCALE GENOMIC DNA]</scope>
    <source>
        <strain evidence="12">CCUG 54356</strain>
    </source>
</reference>
<feature type="transmembrane region" description="Helical" evidence="9">
    <location>
        <begin position="328"/>
        <end position="351"/>
    </location>
</feature>
<evidence type="ECO:0000256" key="6">
    <source>
        <dbReference type="ARBA" id="ARBA00022989"/>
    </source>
</evidence>
<feature type="transmembrane region" description="Helical" evidence="9">
    <location>
        <begin position="74"/>
        <end position="95"/>
    </location>
</feature>
<evidence type="ECO:0000256" key="1">
    <source>
        <dbReference type="ARBA" id="ARBA00004651"/>
    </source>
</evidence>
<feature type="transmembrane region" description="Helical" evidence="9">
    <location>
        <begin position="448"/>
        <end position="473"/>
    </location>
</feature>
<feature type="transmembrane region" description="Helical" evidence="9">
    <location>
        <begin position="421"/>
        <end position="442"/>
    </location>
</feature>
<keyword evidence="7 9" id="KW-0472">Membrane</keyword>
<dbReference type="EMBL" id="JBHTLR010000023">
    <property type="protein sequence ID" value="MFD1218056.1"/>
    <property type="molecule type" value="Genomic_DNA"/>
</dbReference>
<keyword evidence="12" id="KW-1185">Reference proteome</keyword>
<dbReference type="PANTHER" id="PTHR33451:SF5">
    <property type="entry name" value="NA+_H+ ANTIPORTER"/>
    <property type="match status" value="1"/>
</dbReference>
<gene>
    <name evidence="11" type="ORF">ACFQ2X_15730</name>
</gene>